<accession>A0A7X1F7S6</accession>
<evidence type="ECO:0000256" key="2">
    <source>
        <dbReference type="SAM" id="Phobius"/>
    </source>
</evidence>
<feature type="transmembrane region" description="Helical" evidence="2">
    <location>
        <begin position="156"/>
        <end position="177"/>
    </location>
</feature>
<gene>
    <name evidence="3" type="ORF">H7F49_09520</name>
</gene>
<keyword evidence="4" id="KW-1185">Reference proteome</keyword>
<dbReference type="AlphaFoldDB" id="A0A7X1F7S6"/>
<dbReference type="Proteomes" id="UP000520156">
    <property type="component" value="Unassembled WGS sequence"/>
</dbReference>
<dbReference type="RefSeq" id="WP_185683366.1">
    <property type="nucleotide sequence ID" value="NZ_JACLAU010000012.1"/>
</dbReference>
<sequence length="179" mass="18881">MPALNPRFGNAETVRPRRSQRRTLQLSALAVSATDGTADTVDILNLSERGFLMHSETEFILGDVLEMDLAGAETCEALIVWNNAPQYGCQFATPLPKAAVSASLLRSPALRGEISRPLAPSPAAVPSPETSLPQTLPSADDRVAEGQDGLSARARLGLVLTLAALSWTPIVAAIAILRG</sequence>
<feature type="region of interest" description="Disordered" evidence="1">
    <location>
        <begin position="116"/>
        <end position="144"/>
    </location>
</feature>
<keyword evidence="2" id="KW-0812">Transmembrane</keyword>
<evidence type="ECO:0000256" key="1">
    <source>
        <dbReference type="SAM" id="MobiDB-lite"/>
    </source>
</evidence>
<proteinExistence type="predicted"/>
<comment type="caution">
    <text evidence="3">The sequence shown here is derived from an EMBL/GenBank/DDBJ whole genome shotgun (WGS) entry which is preliminary data.</text>
</comment>
<dbReference type="EMBL" id="JACLAU010000012">
    <property type="protein sequence ID" value="MBC2651943.1"/>
    <property type="molecule type" value="Genomic_DNA"/>
</dbReference>
<keyword evidence="2" id="KW-1133">Transmembrane helix</keyword>
<evidence type="ECO:0000313" key="4">
    <source>
        <dbReference type="Proteomes" id="UP000520156"/>
    </source>
</evidence>
<keyword evidence="2" id="KW-0472">Membrane</keyword>
<protein>
    <submittedName>
        <fullName evidence="3">PilZ domain-containing protein</fullName>
    </submittedName>
</protein>
<reference evidence="3 4" key="1">
    <citation type="submission" date="2020-08" db="EMBL/GenBank/DDBJ databases">
        <title>The genome sequence of Novosphingobium flavum 4Y4.</title>
        <authorList>
            <person name="Liu Y."/>
        </authorList>
    </citation>
    <scope>NUCLEOTIDE SEQUENCE [LARGE SCALE GENOMIC DNA]</scope>
    <source>
        <strain evidence="3 4">4Y4</strain>
    </source>
</reference>
<evidence type="ECO:0000313" key="3">
    <source>
        <dbReference type="EMBL" id="MBC2651943.1"/>
    </source>
</evidence>
<name>A0A7X1F7S6_9SPHN</name>
<organism evidence="3 4">
    <name type="scientific">Novosphingobium aerophilum</name>
    <dbReference type="NCBI Taxonomy" id="2839843"/>
    <lineage>
        <taxon>Bacteria</taxon>
        <taxon>Pseudomonadati</taxon>
        <taxon>Pseudomonadota</taxon>
        <taxon>Alphaproteobacteria</taxon>
        <taxon>Sphingomonadales</taxon>
        <taxon>Sphingomonadaceae</taxon>
        <taxon>Novosphingobium</taxon>
    </lineage>
</organism>